<organism evidence="7 8">
    <name type="scientific">Paragonimus skrjabini miyazakii</name>
    <dbReference type="NCBI Taxonomy" id="59628"/>
    <lineage>
        <taxon>Eukaryota</taxon>
        <taxon>Metazoa</taxon>
        <taxon>Spiralia</taxon>
        <taxon>Lophotrochozoa</taxon>
        <taxon>Platyhelminthes</taxon>
        <taxon>Trematoda</taxon>
        <taxon>Digenea</taxon>
        <taxon>Plagiorchiida</taxon>
        <taxon>Troglotremata</taxon>
        <taxon>Troglotrematidae</taxon>
        <taxon>Paragonimus</taxon>
    </lineage>
</organism>
<evidence type="ECO:0000256" key="4">
    <source>
        <dbReference type="ARBA" id="ARBA00023235"/>
    </source>
</evidence>
<dbReference type="Pfam" id="PF01751">
    <property type="entry name" value="Toprim"/>
    <property type="match status" value="1"/>
</dbReference>
<gene>
    <name evidence="7" type="ORF">EG68_05184</name>
</gene>
<keyword evidence="2 5" id="KW-0799">Topoisomerase</keyword>
<sequence>MRTHVGVFRVAGAFLHVCKQLFSMRILNVAEKNDAAKNIAEILGGGRINRREGLSKFNKIYEFGLCLGGVHTNMIMTSVSGHLQNYEFPPSFKSWHATDPLILFDSPVDKYVMKDGEPIKQTLQREIRSCQKLIIWTDCDREGENIGVEVVHVCQEVKPNIEVLRAKFSEITPA</sequence>
<evidence type="ECO:0000256" key="1">
    <source>
        <dbReference type="ARBA" id="ARBA00009446"/>
    </source>
</evidence>
<evidence type="ECO:0000313" key="8">
    <source>
        <dbReference type="Proteomes" id="UP000822476"/>
    </source>
</evidence>
<dbReference type="Proteomes" id="UP000822476">
    <property type="component" value="Unassembled WGS sequence"/>
</dbReference>
<dbReference type="GO" id="GO:0003677">
    <property type="term" value="F:DNA binding"/>
    <property type="evidence" value="ECO:0007669"/>
    <property type="project" value="UniProtKB-KW"/>
</dbReference>
<dbReference type="FunFam" id="3.40.50.140:FF:000003">
    <property type="entry name" value="DNA topoisomerase"/>
    <property type="match status" value="1"/>
</dbReference>
<dbReference type="OrthoDB" id="430051at2759"/>
<dbReference type="PROSITE" id="PS50880">
    <property type="entry name" value="TOPRIM"/>
    <property type="match status" value="1"/>
</dbReference>
<evidence type="ECO:0000256" key="5">
    <source>
        <dbReference type="RuleBase" id="RU362092"/>
    </source>
</evidence>
<name>A0A8S9YWN1_9TREM</name>
<comment type="catalytic activity">
    <reaction evidence="5">
        <text>ATP-independent breakage of single-stranded DNA, followed by passage and rejoining.</text>
        <dbReference type="EC" id="5.6.2.1"/>
    </reaction>
</comment>
<dbReference type="Gene3D" id="3.40.50.140">
    <property type="match status" value="1"/>
</dbReference>
<dbReference type="AlphaFoldDB" id="A0A8S9YWN1"/>
<feature type="domain" description="Toprim" evidence="6">
    <location>
        <begin position="25"/>
        <end position="169"/>
    </location>
</feature>
<dbReference type="GO" id="GO:0006265">
    <property type="term" value="P:DNA topological change"/>
    <property type="evidence" value="ECO:0007669"/>
    <property type="project" value="InterPro"/>
</dbReference>
<reference evidence="7" key="1">
    <citation type="submission" date="2019-07" db="EMBL/GenBank/DDBJ databases">
        <title>Annotation for the trematode Paragonimus miyazaki's.</title>
        <authorList>
            <person name="Choi Y.-J."/>
        </authorList>
    </citation>
    <scope>NUCLEOTIDE SEQUENCE</scope>
    <source>
        <strain evidence="7">Japan</strain>
    </source>
</reference>
<dbReference type="GO" id="GO:0031422">
    <property type="term" value="C:RecQ family helicase-topoisomerase III complex"/>
    <property type="evidence" value="ECO:0007669"/>
    <property type="project" value="TreeGrafter"/>
</dbReference>
<dbReference type="SUPFAM" id="SSF56712">
    <property type="entry name" value="Prokaryotic type I DNA topoisomerase"/>
    <property type="match status" value="1"/>
</dbReference>
<keyword evidence="8" id="KW-1185">Reference proteome</keyword>
<proteinExistence type="inferred from homology"/>
<keyword evidence="3 5" id="KW-0238">DNA-binding</keyword>
<comment type="function">
    <text evidence="5">Introduces a single-strand break via transesterification at a target site in duplex DNA. Releases the supercoiling and torsional tension of DNA introduced during the DNA replication and transcription by transiently cleaving and rejoining one strand of the DNA duplex. The scissile phosphodiester is attacked by the catalytic tyrosine of the enzyme, resulting in the formation of a DNA-(5'-phosphotyrosyl)-enzyme intermediate and the expulsion of a 3'-OH DNA strand.</text>
</comment>
<dbReference type="InterPro" id="IPR034144">
    <property type="entry name" value="TOPRIM_TopoIII"/>
</dbReference>
<dbReference type="InterPro" id="IPR006171">
    <property type="entry name" value="TOPRIM_dom"/>
</dbReference>
<dbReference type="CDD" id="cd03362">
    <property type="entry name" value="TOPRIM_TopoIA_TopoIII"/>
    <property type="match status" value="1"/>
</dbReference>
<dbReference type="EC" id="5.6.2.1" evidence="5"/>
<dbReference type="SMART" id="SM00493">
    <property type="entry name" value="TOPRIM"/>
    <property type="match status" value="1"/>
</dbReference>
<dbReference type="InterPro" id="IPR023405">
    <property type="entry name" value="Topo_IA_core_domain"/>
</dbReference>
<keyword evidence="4 5" id="KW-0413">Isomerase</keyword>
<comment type="similarity">
    <text evidence="1 5">Belongs to the type IA topoisomerase family.</text>
</comment>
<dbReference type="PANTHER" id="PTHR11390">
    <property type="entry name" value="PROKARYOTIC DNA TOPOISOMERASE"/>
    <property type="match status" value="1"/>
</dbReference>
<evidence type="ECO:0000259" key="6">
    <source>
        <dbReference type="PROSITE" id="PS50880"/>
    </source>
</evidence>
<dbReference type="InterPro" id="IPR000380">
    <property type="entry name" value="Topo_IA"/>
</dbReference>
<dbReference type="EMBL" id="JTDE01002425">
    <property type="protein sequence ID" value="KAF7257381.1"/>
    <property type="molecule type" value="Genomic_DNA"/>
</dbReference>
<comment type="caution">
    <text evidence="7">The sequence shown here is derived from an EMBL/GenBank/DDBJ whole genome shotgun (WGS) entry which is preliminary data.</text>
</comment>
<dbReference type="GO" id="GO:0003917">
    <property type="term" value="F:DNA topoisomerase type I (single strand cut, ATP-independent) activity"/>
    <property type="evidence" value="ECO:0007669"/>
    <property type="project" value="UniProtKB-EC"/>
</dbReference>
<dbReference type="GO" id="GO:0006281">
    <property type="term" value="P:DNA repair"/>
    <property type="evidence" value="ECO:0007669"/>
    <property type="project" value="TreeGrafter"/>
</dbReference>
<accession>A0A8S9YWN1</accession>
<dbReference type="GO" id="GO:0005634">
    <property type="term" value="C:nucleus"/>
    <property type="evidence" value="ECO:0007669"/>
    <property type="project" value="TreeGrafter"/>
</dbReference>
<evidence type="ECO:0000313" key="7">
    <source>
        <dbReference type="EMBL" id="KAF7257381.1"/>
    </source>
</evidence>
<evidence type="ECO:0000256" key="3">
    <source>
        <dbReference type="ARBA" id="ARBA00023125"/>
    </source>
</evidence>
<dbReference type="GO" id="GO:0006310">
    <property type="term" value="P:DNA recombination"/>
    <property type="evidence" value="ECO:0007669"/>
    <property type="project" value="TreeGrafter"/>
</dbReference>
<protein>
    <recommendedName>
        <fullName evidence="5">DNA topoisomerase</fullName>
        <ecNumber evidence="5">5.6.2.1</ecNumber>
    </recommendedName>
</protein>
<dbReference type="PANTHER" id="PTHR11390:SF21">
    <property type="entry name" value="DNA TOPOISOMERASE 3-ALPHA"/>
    <property type="match status" value="1"/>
</dbReference>
<evidence type="ECO:0000256" key="2">
    <source>
        <dbReference type="ARBA" id="ARBA00023029"/>
    </source>
</evidence>